<evidence type="ECO:0000313" key="1">
    <source>
        <dbReference type="EMBL" id="GAI18738.1"/>
    </source>
</evidence>
<dbReference type="EMBL" id="BARV01022219">
    <property type="protein sequence ID" value="GAI18738.1"/>
    <property type="molecule type" value="Genomic_DNA"/>
</dbReference>
<dbReference type="AlphaFoldDB" id="X1LHY8"/>
<proteinExistence type="predicted"/>
<name>X1LHY8_9ZZZZ</name>
<reference evidence="1" key="1">
    <citation type="journal article" date="2014" name="Front. Microbiol.">
        <title>High frequency of phylogenetically diverse reductive dehalogenase-homologous genes in deep subseafloor sedimentary metagenomes.</title>
        <authorList>
            <person name="Kawai M."/>
            <person name="Futagami T."/>
            <person name="Toyoda A."/>
            <person name="Takaki Y."/>
            <person name="Nishi S."/>
            <person name="Hori S."/>
            <person name="Arai W."/>
            <person name="Tsubouchi T."/>
            <person name="Morono Y."/>
            <person name="Uchiyama I."/>
            <person name="Ito T."/>
            <person name="Fujiyama A."/>
            <person name="Inagaki F."/>
            <person name="Takami H."/>
        </authorList>
    </citation>
    <scope>NUCLEOTIDE SEQUENCE</scope>
    <source>
        <strain evidence="1">Expedition CK06-06</strain>
    </source>
</reference>
<gene>
    <name evidence="1" type="ORF">S06H3_36654</name>
</gene>
<accession>X1LHY8</accession>
<sequence length="102" mass="11282">MWGLPATNFSLNGEIRSIWLNIIKFIDQIATAFGSPLLPPEISELLPVINIKDALEMKGMSNIFEVPEIPFILSCFNQEMIEIPGVGTFNAYNISIAEGLGR</sequence>
<comment type="caution">
    <text evidence="1">The sequence shown here is derived from an EMBL/GenBank/DDBJ whole genome shotgun (WGS) entry which is preliminary data.</text>
</comment>
<protein>
    <submittedName>
        <fullName evidence="1">Uncharacterized protein</fullName>
    </submittedName>
</protein>
<organism evidence="1">
    <name type="scientific">marine sediment metagenome</name>
    <dbReference type="NCBI Taxonomy" id="412755"/>
    <lineage>
        <taxon>unclassified sequences</taxon>
        <taxon>metagenomes</taxon>
        <taxon>ecological metagenomes</taxon>
    </lineage>
</organism>
<feature type="non-terminal residue" evidence="1">
    <location>
        <position position="102"/>
    </location>
</feature>